<dbReference type="SUPFAM" id="SSF88713">
    <property type="entry name" value="Glycoside hydrolase/deacetylase"/>
    <property type="match status" value="1"/>
</dbReference>
<dbReference type="STRING" id="1841610.A6X21_05560"/>
<feature type="domain" description="NodB homology" evidence="3">
    <location>
        <begin position="30"/>
        <end position="211"/>
    </location>
</feature>
<dbReference type="GO" id="GO:0016810">
    <property type="term" value="F:hydrolase activity, acting on carbon-nitrogen (but not peptide) bonds"/>
    <property type="evidence" value="ECO:0007669"/>
    <property type="project" value="InterPro"/>
</dbReference>
<dbReference type="OrthoDB" id="62208at2"/>
<proteinExistence type="predicted"/>
<name>A0A1C3EBZ4_9PLAN</name>
<keyword evidence="1" id="KW-0479">Metal-binding</keyword>
<dbReference type="Pfam" id="PF01522">
    <property type="entry name" value="Polysacc_deac_1"/>
    <property type="match status" value="1"/>
</dbReference>
<keyword evidence="2" id="KW-0378">Hydrolase</keyword>
<evidence type="ECO:0000259" key="3">
    <source>
        <dbReference type="PROSITE" id="PS51677"/>
    </source>
</evidence>
<sequence>MNPLKQFAKLLITQLSPQEDWLIQARTQEKIFSWTFDDGPDPIHTPFVLDALHQVGARATFFVVGERAARYPDLIRRIVAEGHELGNHTWTHSEPAHTSTAAFLDEVDRTQEYLEVLTKIRPRWFRPPKGELTFGKWRGLVQRKLAIALWSQDPKDWRMKSADELVAWCNSTQPTPGEVILLHDVHRFGGIAVRLWAREPWYRDWQSITLSQLVPRKDAHGQLIPPGEIPDSTAIAGSQLPFIPVPTDNLVMQAIPEEFSEPLPNPIPPKGASQQRQVEEQIAIDMFEF</sequence>
<evidence type="ECO:0000313" key="4">
    <source>
        <dbReference type="EMBL" id="ODA30748.1"/>
    </source>
</evidence>
<organism evidence="4 5">
    <name type="scientific">Planctopirus hydrillae</name>
    <dbReference type="NCBI Taxonomy" id="1841610"/>
    <lineage>
        <taxon>Bacteria</taxon>
        <taxon>Pseudomonadati</taxon>
        <taxon>Planctomycetota</taxon>
        <taxon>Planctomycetia</taxon>
        <taxon>Planctomycetales</taxon>
        <taxon>Planctomycetaceae</taxon>
        <taxon>Planctopirus</taxon>
    </lineage>
</organism>
<protein>
    <recommendedName>
        <fullName evidence="3">NodB homology domain-containing protein</fullName>
    </recommendedName>
</protein>
<reference evidence="4 5" key="1">
    <citation type="submission" date="2016-05" db="EMBL/GenBank/DDBJ databases">
        <title>Genomic and physiological characterization of Planctopirus sp. isolated from fresh water lake.</title>
        <authorList>
            <person name="Subhash Y."/>
            <person name="Ramana C."/>
        </authorList>
    </citation>
    <scope>NUCLEOTIDE SEQUENCE [LARGE SCALE GENOMIC DNA]</scope>
    <source>
        <strain evidence="4 5">JC280</strain>
    </source>
</reference>
<dbReference type="PANTHER" id="PTHR10587">
    <property type="entry name" value="GLYCOSYL TRANSFERASE-RELATED"/>
    <property type="match status" value="1"/>
</dbReference>
<dbReference type="GO" id="GO:0046872">
    <property type="term" value="F:metal ion binding"/>
    <property type="evidence" value="ECO:0007669"/>
    <property type="project" value="UniProtKB-KW"/>
</dbReference>
<dbReference type="PROSITE" id="PS51677">
    <property type="entry name" value="NODB"/>
    <property type="match status" value="1"/>
</dbReference>
<dbReference type="InterPro" id="IPR050248">
    <property type="entry name" value="Polysacc_deacetylase_ArnD"/>
</dbReference>
<accession>A0A1C3EBZ4</accession>
<dbReference type="InterPro" id="IPR011330">
    <property type="entry name" value="Glyco_hydro/deAcase_b/a-brl"/>
</dbReference>
<dbReference type="EMBL" id="LYDR01000103">
    <property type="protein sequence ID" value="ODA30748.1"/>
    <property type="molecule type" value="Genomic_DNA"/>
</dbReference>
<dbReference type="CDD" id="cd10959">
    <property type="entry name" value="CE4_NodB_like_3"/>
    <property type="match status" value="1"/>
</dbReference>
<evidence type="ECO:0000256" key="1">
    <source>
        <dbReference type="ARBA" id="ARBA00022723"/>
    </source>
</evidence>
<gene>
    <name evidence="4" type="ORF">A6X21_05560</name>
</gene>
<keyword evidence="5" id="KW-1185">Reference proteome</keyword>
<dbReference type="GO" id="GO:0005975">
    <property type="term" value="P:carbohydrate metabolic process"/>
    <property type="evidence" value="ECO:0007669"/>
    <property type="project" value="InterPro"/>
</dbReference>
<dbReference type="AlphaFoldDB" id="A0A1C3EBZ4"/>
<evidence type="ECO:0000256" key="2">
    <source>
        <dbReference type="ARBA" id="ARBA00022801"/>
    </source>
</evidence>
<dbReference type="GO" id="GO:0016020">
    <property type="term" value="C:membrane"/>
    <property type="evidence" value="ECO:0007669"/>
    <property type="project" value="TreeGrafter"/>
</dbReference>
<dbReference type="InterPro" id="IPR002509">
    <property type="entry name" value="NODB_dom"/>
</dbReference>
<comment type="caution">
    <text evidence="4">The sequence shown here is derived from an EMBL/GenBank/DDBJ whole genome shotgun (WGS) entry which is preliminary data.</text>
</comment>
<dbReference type="Proteomes" id="UP000094828">
    <property type="component" value="Unassembled WGS sequence"/>
</dbReference>
<evidence type="ECO:0000313" key="5">
    <source>
        <dbReference type="Proteomes" id="UP000094828"/>
    </source>
</evidence>
<dbReference type="RefSeq" id="WP_068848275.1">
    <property type="nucleotide sequence ID" value="NZ_LYDR01000103.1"/>
</dbReference>
<dbReference type="PANTHER" id="PTHR10587:SF133">
    <property type="entry name" value="CHITIN DEACETYLASE 1-RELATED"/>
    <property type="match status" value="1"/>
</dbReference>
<dbReference type="Gene3D" id="3.20.20.370">
    <property type="entry name" value="Glycoside hydrolase/deacetylase"/>
    <property type="match status" value="1"/>
</dbReference>